<dbReference type="EMBL" id="CP094970">
    <property type="protein sequence ID" value="UYM07466.1"/>
    <property type="molecule type" value="Genomic_DNA"/>
</dbReference>
<dbReference type="RefSeq" id="WP_271636441.1">
    <property type="nucleotide sequence ID" value="NZ_CP094970.1"/>
</dbReference>
<dbReference type="Proteomes" id="UP001164390">
    <property type="component" value="Chromosome"/>
</dbReference>
<dbReference type="InterPro" id="IPR043129">
    <property type="entry name" value="ATPase_NBD"/>
</dbReference>
<dbReference type="InterPro" id="IPR000600">
    <property type="entry name" value="ROK"/>
</dbReference>
<evidence type="ECO:0000313" key="3">
    <source>
        <dbReference type="Proteomes" id="UP001164390"/>
    </source>
</evidence>
<proteinExistence type="inferred from homology"/>
<accession>A0AA46YNH4</accession>
<gene>
    <name evidence="2" type="ORF">L0C25_10470</name>
</gene>
<dbReference type="Pfam" id="PF00480">
    <property type="entry name" value="ROK"/>
    <property type="match status" value="1"/>
</dbReference>
<dbReference type="InterPro" id="IPR049874">
    <property type="entry name" value="ROK_cs"/>
</dbReference>
<dbReference type="CDD" id="cd00090">
    <property type="entry name" value="HTH_ARSR"/>
    <property type="match status" value="1"/>
</dbReference>
<dbReference type="Gene3D" id="3.30.420.40">
    <property type="match status" value="2"/>
</dbReference>
<reference evidence="2" key="1">
    <citation type="submission" date="2022-01" db="EMBL/GenBank/DDBJ databases">
        <title>Nocardioidaceae gen. sp. A5X3R13.</title>
        <authorList>
            <person name="Lopez Marin M.A."/>
            <person name="Uhlik O."/>
        </authorList>
    </citation>
    <scope>NUCLEOTIDE SEQUENCE</scope>
    <source>
        <strain evidence="2">A5X3R13</strain>
    </source>
</reference>
<dbReference type="InterPro" id="IPR036388">
    <property type="entry name" value="WH-like_DNA-bd_sf"/>
</dbReference>
<name>A0AA46YNH4_9ACTN</name>
<protein>
    <submittedName>
        <fullName evidence="2">ROK family protein</fullName>
    </submittedName>
</protein>
<dbReference type="AlphaFoldDB" id="A0AA46YNH4"/>
<dbReference type="SUPFAM" id="SSF46785">
    <property type="entry name" value="Winged helix' DNA-binding domain"/>
    <property type="match status" value="1"/>
</dbReference>
<sequence length="398" mass="40321">MSVVPTSGPAAAPGAGDLFQLLRDGQPRTRAELAQVTGLARSTITQRVDALLAAGLIAPIGGTARTGGRPAARFAWNTASRVVLAVDLGATHMSVALTDLGGSVLAETTVGMSIADGPVAVLDRVAVAASEMLEEADQPELAGIGVGIPGPVEHATGKPTNPPIMPGWDAFDVPGHLGKTFDTTILVDNDVNLMALGEHSRQWSSHEHVLFVKVATGIGSGIIADGSLDRGAQGSAGDLGHVRVASTTAEEIVCRCGNTGCLEAIAAGPAIAARLRDAGGTAETLQDIVDAVRGGDVAAVHAVRQAGRDIGSVLATCVSLLNPSIIVLGGKLAEAGEFLLAGVREVVYQRSLPLATTGLQIVTSKTGIEAGVLGASAMVIDSVLAPEAVDAYVQRSRT</sequence>
<dbReference type="PANTHER" id="PTHR18964">
    <property type="entry name" value="ROK (REPRESSOR, ORF, KINASE) FAMILY"/>
    <property type="match status" value="1"/>
</dbReference>
<evidence type="ECO:0000256" key="1">
    <source>
        <dbReference type="ARBA" id="ARBA00006479"/>
    </source>
</evidence>
<dbReference type="KEGG" id="sgrg:L0C25_10470"/>
<dbReference type="PROSITE" id="PS01125">
    <property type="entry name" value="ROK"/>
    <property type="match status" value="1"/>
</dbReference>
<dbReference type="PANTHER" id="PTHR18964:SF173">
    <property type="entry name" value="GLUCOKINASE"/>
    <property type="match status" value="1"/>
</dbReference>
<organism evidence="2 3">
    <name type="scientific">Solicola gregarius</name>
    <dbReference type="NCBI Taxonomy" id="2908642"/>
    <lineage>
        <taxon>Bacteria</taxon>
        <taxon>Bacillati</taxon>
        <taxon>Actinomycetota</taxon>
        <taxon>Actinomycetes</taxon>
        <taxon>Propionibacteriales</taxon>
        <taxon>Nocardioidaceae</taxon>
        <taxon>Solicola</taxon>
    </lineage>
</organism>
<dbReference type="Pfam" id="PF12840">
    <property type="entry name" value="HTH_20"/>
    <property type="match status" value="1"/>
</dbReference>
<keyword evidence="3" id="KW-1185">Reference proteome</keyword>
<dbReference type="InterPro" id="IPR036390">
    <property type="entry name" value="WH_DNA-bd_sf"/>
</dbReference>
<dbReference type="SUPFAM" id="SSF53067">
    <property type="entry name" value="Actin-like ATPase domain"/>
    <property type="match status" value="1"/>
</dbReference>
<evidence type="ECO:0000313" key="2">
    <source>
        <dbReference type="EMBL" id="UYM07466.1"/>
    </source>
</evidence>
<dbReference type="InterPro" id="IPR011991">
    <property type="entry name" value="ArsR-like_HTH"/>
</dbReference>
<dbReference type="Gene3D" id="1.10.10.10">
    <property type="entry name" value="Winged helix-like DNA-binding domain superfamily/Winged helix DNA-binding domain"/>
    <property type="match status" value="1"/>
</dbReference>
<comment type="similarity">
    <text evidence="1">Belongs to the ROK (NagC/XylR) family.</text>
</comment>